<dbReference type="Proteomes" id="UP000245379">
    <property type="component" value="Unassembled WGS sequence"/>
</dbReference>
<gene>
    <name evidence="3" type="ORF">DHW03_18945</name>
</gene>
<protein>
    <recommendedName>
        <fullName evidence="2">GYF domain-containing protein</fullName>
    </recommendedName>
</protein>
<keyword evidence="1" id="KW-0812">Transmembrane</keyword>
<evidence type="ECO:0000256" key="1">
    <source>
        <dbReference type="SAM" id="Phobius"/>
    </source>
</evidence>
<feature type="transmembrane region" description="Helical" evidence="1">
    <location>
        <begin position="321"/>
        <end position="339"/>
    </location>
</feature>
<proteinExistence type="predicted"/>
<evidence type="ECO:0000259" key="2">
    <source>
        <dbReference type="Pfam" id="PF14237"/>
    </source>
</evidence>
<keyword evidence="1" id="KW-1133">Transmembrane helix</keyword>
<accession>A0A317EGG2</accession>
<sequence length="350" mass="39795">MVSFYKFVNQTTNMNYYYLDGLDKKGPYSAQEILNRQLSNETLVYSDNMSNWTLLKDVPELQQLKVENLVSVAKNDEETSVTNIVEKRSKVTIPAIAFLFIGIFIAIGLGYLIVNLQVKTDLNELTTEIDNLMLGKDEICDYQKNAVRVKLLRLPDFAIPTDNEGKKVKEAYELLSGGFQILTLSKTLAGYDIVATQSKNMAFKVSENHRIGGQFGITVPTYRGTVQGTYNIALEYLTSDKENKSYSAGTYDKIKNFQELSSSFHKIENIAPSKMLSGSVNSKSWTGRDGSVFNSNYILWYDNFGEHYEVTLDQSHVYKVWLIYSCIGSFIALVVYMILRYRKRVDLKIS</sequence>
<evidence type="ECO:0000313" key="4">
    <source>
        <dbReference type="Proteomes" id="UP000245379"/>
    </source>
</evidence>
<dbReference type="EMBL" id="QGNZ01000006">
    <property type="protein sequence ID" value="PWS25911.1"/>
    <property type="molecule type" value="Genomic_DNA"/>
</dbReference>
<reference evidence="3 4" key="1">
    <citation type="submission" date="2018-05" db="EMBL/GenBank/DDBJ databases">
        <title>Pedobacter paludis sp. nov., isolated from wetland soil.</title>
        <authorList>
            <person name="Zhang Y."/>
            <person name="Wang G."/>
        </authorList>
    </citation>
    <scope>NUCLEOTIDE SEQUENCE [LARGE SCALE GENOMIC DNA]</scope>
    <source>
        <strain evidence="3 4">KCTC22721</strain>
    </source>
</reference>
<evidence type="ECO:0000313" key="3">
    <source>
        <dbReference type="EMBL" id="PWS25911.1"/>
    </source>
</evidence>
<comment type="caution">
    <text evidence="3">The sequence shown here is derived from an EMBL/GenBank/DDBJ whole genome shotgun (WGS) entry which is preliminary data.</text>
</comment>
<dbReference type="AlphaFoldDB" id="A0A317EGG2"/>
<dbReference type="InterPro" id="IPR025640">
    <property type="entry name" value="GYF_2"/>
</dbReference>
<feature type="domain" description="GYF" evidence="2">
    <location>
        <begin position="16"/>
        <end position="61"/>
    </location>
</feature>
<keyword evidence="1" id="KW-0472">Membrane</keyword>
<name>A0A317EGG2_9SPHI</name>
<organism evidence="3 4">
    <name type="scientific">Pedobacter yonginense</name>
    <dbReference type="NCBI Taxonomy" id="651869"/>
    <lineage>
        <taxon>Bacteria</taxon>
        <taxon>Pseudomonadati</taxon>
        <taxon>Bacteroidota</taxon>
        <taxon>Sphingobacteriia</taxon>
        <taxon>Sphingobacteriales</taxon>
        <taxon>Sphingobacteriaceae</taxon>
        <taxon>Pedobacter</taxon>
    </lineage>
</organism>
<keyword evidence="4" id="KW-1185">Reference proteome</keyword>
<dbReference type="Pfam" id="PF14237">
    <property type="entry name" value="GYF_2"/>
    <property type="match status" value="1"/>
</dbReference>
<feature type="transmembrane region" description="Helical" evidence="1">
    <location>
        <begin position="93"/>
        <end position="114"/>
    </location>
</feature>